<dbReference type="CDD" id="cd20306">
    <property type="entry name" value="cupin_OxDC-like"/>
    <property type="match status" value="2"/>
</dbReference>
<dbReference type="PANTHER" id="PTHR31189:SF2">
    <property type="entry name" value="RMLC-LIKE CUPINS SUPERFAMILY PROTEIN"/>
    <property type="match status" value="1"/>
</dbReference>
<dbReference type="Pfam" id="PF00190">
    <property type="entry name" value="Cupin_1"/>
    <property type="match status" value="2"/>
</dbReference>
<feature type="domain" description="Cupin type-1" evidence="1">
    <location>
        <begin position="9"/>
        <end position="152"/>
    </location>
</feature>
<dbReference type="Proteomes" id="UP001305779">
    <property type="component" value="Unassembled WGS sequence"/>
</dbReference>
<evidence type="ECO:0000313" key="3">
    <source>
        <dbReference type="Proteomes" id="UP001305779"/>
    </source>
</evidence>
<accession>A0ABR0E3R6</accession>
<dbReference type="PANTHER" id="PTHR31189">
    <property type="entry name" value="OS03G0336100 PROTEIN-RELATED"/>
    <property type="match status" value="1"/>
</dbReference>
<protein>
    <recommendedName>
        <fullName evidence="1">Cupin type-1 domain-containing protein</fullName>
    </recommendedName>
</protein>
<proteinExistence type="predicted"/>
<dbReference type="SMART" id="SM00835">
    <property type="entry name" value="Cupin_1"/>
    <property type="match status" value="2"/>
</dbReference>
<dbReference type="InterPro" id="IPR006045">
    <property type="entry name" value="Cupin_1"/>
</dbReference>
<dbReference type="InterPro" id="IPR011051">
    <property type="entry name" value="RmlC_Cupin_sf"/>
</dbReference>
<dbReference type="InterPro" id="IPR014710">
    <property type="entry name" value="RmlC-like_jellyroll"/>
</dbReference>
<sequence>MASSSRHVYHLKNASPFFENDHGSIQRATAKELPILNGMSLKRLVLEPKAIREPHWHANTPELTYCLSGEAIVSITDSHNAFNAFTIKQGQMFHVDSGSLHHIENLSDDESAEFLVCFRHEKPEDFSLSASFGAMTPAVLGNTWNLPSSAFKNIKLSTEPKEIMLREGEPTIPSQAHMKNPHKFDVEGSEPQLKGEGIGSARQAKAQFWPALKTLAMYSLRVEDAAMREPHWHPITAELGYVNKGQARMTILDPDSSTDTYTLKEGDMYYIPPAYPHQIEVLPEGGKEIHFCIFFDQPMPQDIGYKSTPEGIPHEAMAATLGIRRAEMPKLEGSPGTPLMVKRVNEVDKVKAWTKSML</sequence>
<dbReference type="SUPFAM" id="SSF51182">
    <property type="entry name" value="RmlC-like cupins"/>
    <property type="match status" value="2"/>
</dbReference>
<feature type="domain" description="Cupin type-1" evidence="1">
    <location>
        <begin position="196"/>
        <end position="329"/>
    </location>
</feature>
<dbReference type="Gene3D" id="2.60.120.10">
    <property type="entry name" value="Jelly Rolls"/>
    <property type="match status" value="2"/>
</dbReference>
<evidence type="ECO:0000259" key="1">
    <source>
        <dbReference type="SMART" id="SM00835"/>
    </source>
</evidence>
<reference evidence="2 3" key="1">
    <citation type="journal article" date="2023" name="G3 (Bethesda)">
        <title>A chromosome-level genome assembly of Zasmidium syzygii isolated from banana leaves.</title>
        <authorList>
            <person name="van Westerhoven A.C."/>
            <person name="Mehrabi R."/>
            <person name="Talebi R."/>
            <person name="Steentjes M.B.F."/>
            <person name="Corcolon B."/>
            <person name="Chong P.A."/>
            <person name="Kema G.H.J."/>
            <person name="Seidl M.F."/>
        </authorList>
    </citation>
    <scope>NUCLEOTIDE SEQUENCE [LARGE SCALE GENOMIC DNA]</scope>
    <source>
        <strain evidence="2 3">P124</strain>
    </source>
</reference>
<gene>
    <name evidence="2" type="ORF">PRZ48_013323</name>
</gene>
<evidence type="ECO:0000313" key="2">
    <source>
        <dbReference type="EMBL" id="KAK4496054.1"/>
    </source>
</evidence>
<organism evidence="2 3">
    <name type="scientific">Zasmidium cellare</name>
    <name type="common">Wine cellar mold</name>
    <name type="synonym">Racodium cellare</name>
    <dbReference type="NCBI Taxonomy" id="395010"/>
    <lineage>
        <taxon>Eukaryota</taxon>
        <taxon>Fungi</taxon>
        <taxon>Dikarya</taxon>
        <taxon>Ascomycota</taxon>
        <taxon>Pezizomycotina</taxon>
        <taxon>Dothideomycetes</taxon>
        <taxon>Dothideomycetidae</taxon>
        <taxon>Mycosphaerellales</taxon>
        <taxon>Mycosphaerellaceae</taxon>
        <taxon>Zasmidium</taxon>
    </lineage>
</organism>
<dbReference type="EMBL" id="JAXOVC010000011">
    <property type="protein sequence ID" value="KAK4496054.1"/>
    <property type="molecule type" value="Genomic_DNA"/>
</dbReference>
<keyword evidence="3" id="KW-1185">Reference proteome</keyword>
<name>A0ABR0E3R6_ZASCE</name>
<dbReference type="InterPro" id="IPR050253">
    <property type="entry name" value="Seed_Storage-Functional"/>
</dbReference>
<comment type="caution">
    <text evidence="2">The sequence shown here is derived from an EMBL/GenBank/DDBJ whole genome shotgun (WGS) entry which is preliminary data.</text>
</comment>